<dbReference type="EMBL" id="PQ015378">
    <property type="protein sequence ID" value="XDJ14748.1"/>
    <property type="molecule type" value="Genomic_DNA"/>
</dbReference>
<organism evidence="1">
    <name type="scientific">Pseudomonas phage RVTF4</name>
    <dbReference type="NCBI Taxonomy" id="3236931"/>
    <lineage>
        <taxon>Viruses</taxon>
    </lineage>
</organism>
<evidence type="ECO:0000313" key="1">
    <source>
        <dbReference type="EMBL" id="XDJ14748.1"/>
    </source>
</evidence>
<proteinExistence type="predicted"/>
<accession>A0AB39CD03</accession>
<protein>
    <submittedName>
        <fullName evidence="1">Uncharacterized protein</fullName>
    </submittedName>
</protein>
<name>A0AB39CD03_9VIRU</name>
<sequence length="192" mass="22403">MQAKELITRNSAAWRIWNLRFHVQIPTLAQYSAEYLRKNPINVSGDRKLDKLRLNQLVDVKQTCAGLAMIVNEGYTFSILNRWDCVQMYADIQEHFRNWLDMTYGGYPPDAFPPIDDLRLLETIALEMHAEAQRLDPKDREVASRIFDGIERLNRRRNLIGAEKAARNRMMQGNQIKAYNSIVNQIEEYVMG</sequence>
<reference evidence="1" key="1">
    <citation type="submission" date="2024-07" db="EMBL/GenBank/DDBJ databases">
        <authorList>
            <person name="Bringhurst R.M."/>
            <person name="Homer T.E."/>
        </authorList>
    </citation>
    <scope>NUCLEOTIDE SEQUENCE</scope>
</reference>